<dbReference type="InterPro" id="IPR001452">
    <property type="entry name" value="SH3_domain"/>
</dbReference>
<dbReference type="PROSITE" id="PS50002">
    <property type="entry name" value="SH3"/>
    <property type="match status" value="1"/>
</dbReference>
<feature type="compositionally biased region" description="Polar residues" evidence="4">
    <location>
        <begin position="454"/>
        <end position="466"/>
    </location>
</feature>
<comment type="caution">
    <text evidence="7">The sequence shown here is derived from an EMBL/GenBank/DDBJ whole genome shotgun (WGS) entry which is preliminary data.</text>
</comment>
<dbReference type="SMART" id="SM00721">
    <property type="entry name" value="BAR"/>
    <property type="match status" value="1"/>
</dbReference>
<dbReference type="Gene3D" id="2.30.30.40">
    <property type="entry name" value="SH3 Domains"/>
    <property type="match status" value="1"/>
</dbReference>
<name>A0ABR2WIU4_9FUNG</name>
<dbReference type="InterPro" id="IPR050384">
    <property type="entry name" value="Endophilin_SH3RF"/>
</dbReference>
<dbReference type="Gene3D" id="1.20.1270.60">
    <property type="entry name" value="Arfaptin homology (AH) domain/BAR domain"/>
    <property type="match status" value="1"/>
</dbReference>
<feature type="region of interest" description="Disordered" evidence="4">
    <location>
        <begin position="443"/>
        <end position="493"/>
    </location>
</feature>
<evidence type="ECO:0000256" key="2">
    <source>
        <dbReference type="PROSITE-ProRule" id="PRU00192"/>
    </source>
</evidence>
<organism evidence="7 8">
    <name type="scientific">Basidiobolus ranarum</name>
    <dbReference type="NCBI Taxonomy" id="34480"/>
    <lineage>
        <taxon>Eukaryota</taxon>
        <taxon>Fungi</taxon>
        <taxon>Fungi incertae sedis</taxon>
        <taxon>Zoopagomycota</taxon>
        <taxon>Entomophthoromycotina</taxon>
        <taxon>Basidiobolomycetes</taxon>
        <taxon>Basidiobolales</taxon>
        <taxon>Basidiobolaceae</taxon>
        <taxon>Basidiobolus</taxon>
    </lineage>
</organism>
<keyword evidence="1 2" id="KW-0728">SH3 domain</keyword>
<dbReference type="InterPro" id="IPR036028">
    <property type="entry name" value="SH3-like_dom_sf"/>
</dbReference>
<evidence type="ECO:0000256" key="3">
    <source>
        <dbReference type="SAM" id="Coils"/>
    </source>
</evidence>
<feature type="coiled-coil region" evidence="3">
    <location>
        <begin position="122"/>
        <end position="187"/>
    </location>
</feature>
<keyword evidence="8" id="KW-1185">Reference proteome</keyword>
<dbReference type="Proteomes" id="UP001479436">
    <property type="component" value="Unassembled WGS sequence"/>
</dbReference>
<dbReference type="PANTHER" id="PTHR14167">
    <property type="entry name" value="SH3 DOMAIN-CONTAINING"/>
    <property type="match status" value="1"/>
</dbReference>
<feature type="domain" description="BAR" evidence="6">
    <location>
        <begin position="17"/>
        <end position="240"/>
    </location>
</feature>
<sequence length="537" mass="60943">MAAAIGKNLGKFKQWTGEKFGKVNKTESSDEFLRLEQETDRRKDTIERLYNASEVYLKTLEKKKKGPEDKNKISPLLSLAYSLVAQGQAFPRDSPYGQAMIKFGEAQEKIANSQLDYANKLRADYISGLENALNELKELQQSRKKLESRRLDYNAKLNTVQRAKKEKPELEEQMRAAELKFNESMEDTYSRMIGIGNAEEMHMRQLAMFYNCELEYHQKSAEILIGIQDIFHESNYLNHYKSVRRSPSLARSKSHRAHFSSGHEGQEPTRIQYNHNYGDLEMPRTDSEPLEDMVPSNNGMNPSSAPSRILTRTSSFSIDRSSPSLPSHVNQRKQVRVLYDFDGDSKDELPIYKGDLVTVLDEIDNGWWVGELIDEHGRRVGMFPSNYVEEVGPAIPPPLNIHKKPYTAISNTTPQITATNIPPSYIHSNDNYFPIQAGMHAQSEPVSQRRLVPTSPSHYSSGSKPTLPSRVPTARLDPPKINHPPIPDRSDVLRSLPSNERTFGVNGSDQACRECGCTDYKANMFKQGSCNNCFHTH</sequence>
<dbReference type="PRINTS" id="PR00452">
    <property type="entry name" value="SH3DOMAIN"/>
</dbReference>
<dbReference type="CDD" id="cd00174">
    <property type="entry name" value="SH3"/>
    <property type="match status" value="1"/>
</dbReference>
<feature type="region of interest" description="Disordered" evidence="4">
    <location>
        <begin position="247"/>
        <end position="270"/>
    </location>
</feature>
<protein>
    <recommendedName>
        <fullName evidence="9">BAR-domain-containing protein</fullName>
    </recommendedName>
</protein>
<dbReference type="InterPro" id="IPR004148">
    <property type="entry name" value="BAR_dom"/>
</dbReference>
<evidence type="ECO:0000256" key="4">
    <source>
        <dbReference type="SAM" id="MobiDB-lite"/>
    </source>
</evidence>
<dbReference type="InterPro" id="IPR027267">
    <property type="entry name" value="AH/BAR_dom_sf"/>
</dbReference>
<reference evidence="7 8" key="1">
    <citation type="submission" date="2023-04" db="EMBL/GenBank/DDBJ databases">
        <title>Genome of Basidiobolus ranarum AG-B5.</title>
        <authorList>
            <person name="Stajich J.E."/>
            <person name="Carter-House D."/>
            <person name="Gryganskyi A."/>
        </authorList>
    </citation>
    <scope>NUCLEOTIDE SEQUENCE [LARGE SCALE GENOMIC DNA]</scope>
    <source>
        <strain evidence="7 8">AG-B5</strain>
    </source>
</reference>
<dbReference type="SMART" id="SM00326">
    <property type="entry name" value="SH3"/>
    <property type="match status" value="1"/>
</dbReference>
<dbReference type="PROSITE" id="PS51021">
    <property type="entry name" value="BAR"/>
    <property type="match status" value="1"/>
</dbReference>
<dbReference type="Pfam" id="PF03114">
    <property type="entry name" value="BAR"/>
    <property type="match status" value="1"/>
</dbReference>
<evidence type="ECO:0000313" key="7">
    <source>
        <dbReference type="EMBL" id="KAK9761438.1"/>
    </source>
</evidence>
<evidence type="ECO:0000259" key="6">
    <source>
        <dbReference type="PROSITE" id="PS51021"/>
    </source>
</evidence>
<dbReference type="Pfam" id="PF14604">
    <property type="entry name" value="SH3_9"/>
    <property type="match status" value="1"/>
</dbReference>
<dbReference type="PANTHER" id="PTHR14167:SF116">
    <property type="entry name" value="CAP, ISOFORM AC"/>
    <property type="match status" value="1"/>
</dbReference>
<keyword evidence="3" id="KW-0175">Coiled coil</keyword>
<dbReference type="SUPFAM" id="SSF50044">
    <property type="entry name" value="SH3-domain"/>
    <property type="match status" value="1"/>
</dbReference>
<evidence type="ECO:0000256" key="1">
    <source>
        <dbReference type="ARBA" id="ARBA00022443"/>
    </source>
</evidence>
<accession>A0ABR2WIU4</accession>
<dbReference type="SUPFAM" id="SSF103657">
    <property type="entry name" value="BAR/IMD domain-like"/>
    <property type="match status" value="1"/>
</dbReference>
<gene>
    <name evidence="7" type="ORF">K7432_013658</name>
</gene>
<proteinExistence type="predicted"/>
<evidence type="ECO:0008006" key="9">
    <source>
        <dbReference type="Google" id="ProtNLM"/>
    </source>
</evidence>
<feature type="domain" description="SH3" evidence="5">
    <location>
        <begin position="330"/>
        <end position="393"/>
    </location>
</feature>
<evidence type="ECO:0000259" key="5">
    <source>
        <dbReference type="PROSITE" id="PS50002"/>
    </source>
</evidence>
<dbReference type="EMBL" id="JASJQH010001388">
    <property type="protein sequence ID" value="KAK9761438.1"/>
    <property type="molecule type" value="Genomic_DNA"/>
</dbReference>
<evidence type="ECO:0000313" key="8">
    <source>
        <dbReference type="Proteomes" id="UP001479436"/>
    </source>
</evidence>